<proteinExistence type="predicted"/>
<sequence>MARKDAGVMGLEAVATGLTSFVKVPCDDDSCQLYRVRSNRPYGVQQDRELVHDGFSLSDNHTWHPRLQGSMATEIIVLAVGEYGIVW</sequence>
<gene>
    <name evidence="1" type="ORF">MJO28_002439</name>
</gene>
<organism evidence="1 2">
    <name type="scientific">Puccinia striiformis f. sp. tritici</name>
    <dbReference type="NCBI Taxonomy" id="168172"/>
    <lineage>
        <taxon>Eukaryota</taxon>
        <taxon>Fungi</taxon>
        <taxon>Dikarya</taxon>
        <taxon>Basidiomycota</taxon>
        <taxon>Pucciniomycotina</taxon>
        <taxon>Pucciniomycetes</taxon>
        <taxon>Pucciniales</taxon>
        <taxon>Pucciniaceae</taxon>
        <taxon>Puccinia</taxon>
    </lineage>
</organism>
<accession>A0ACC0ER23</accession>
<reference evidence="1 2" key="3">
    <citation type="journal article" date="2022" name="Microbiol. Spectr.">
        <title>Folding features and dynamics of 3D genome architecture in plant fungal pathogens.</title>
        <authorList>
            <person name="Xia C."/>
        </authorList>
    </citation>
    <scope>NUCLEOTIDE SEQUENCE [LARGE SCALE GENOMIC DNA]</scope>
    <source>
        <strain evidence="1 2">93-210</strain>
    </source>
</reference>
<dbReference type="Proteomes" id="UP001060170">
    <property type="component" value="Chromosome 3"/>
</dbReference>
<dbReference type="EMBL" id="CM045867">
    <property type="protein sequence ID" value="KAI7958648.1"/>
    <property type="molecule type" value="Genomic_DNA"/>
</dbReference>
<name>A0ACC0ER23_9BASI</name>
<keyword evidence="2" id="KW-1185">Reference proteome</keyword>
<reference evidence="2" key="1">
    <citation type="journal article" date="2018" name="BMC Genomics">
        <title>Genomic insights into host adaptation between the wheat stripe rust pathogen (Puccinia striiformis f. sp. tritici) and the barley stripe rust pathogen (Puccinia striiformis f. sp. hordei).</title>
        <authorList>
            <person name="Xia C."/>
            <person name="Wang M."/>
            <person name="Yin C."/>
            <person name="Cornejo O.E."/>
            <person name="Hulbert S.H."/>
            <person name="Chen X."/>
        </authorList>
    </citation>
    <scope>NUCLEOTIDE SEQUENCE [LARGE SCALE GENOMIC DNA]</scope>
    <source>
        <strain evidence="2">93-210</strain>
    </source>
</reference>
<reference evidence="2" key="2">
    <citation type="journal article" date="2018" name="Mol. Plant Microbe Interact.">
        <title>Genome sequence resources for the wheat stripe rust pathogen (Puccinia striiformis f. sp. tritici) and the barley stripe rust pathogen (Puccinia striiformis f. sp. hordei).</title>
        <authorList>
            <person name="Xia C."/>
            <person name="Wang M."/>
            <person name="Yin C."/>
            <person name="Cornejo O.E."/>
            <person name="Hulbert S.H."/>
            <person name="Chen X."/>
        </authorList>
    </citation>
    <scope>NUCLEOTIDE SEQUENCE [LARGE SCALE GENOMIC DNA]</scope>
    <source>
        <strain evidence="2">93-210</strain>
    </source>
</reference>
<protein>
    <submittedName>
        <fullName evidence="1">Uncharacterized protein</fullName>
    </submittedName>
</protein>
<evidence type="ECO:0000313" key="2">
    <source>
        <dbReference type="Proteomes" id="UP001060170"/>
    </source>
</evidence>
<comment type="caution">
    <text evidence="1">The sequence shown here is derived from an EMBL/GenBank/DDBJ whole genome shotgun (WGS) entry which is preliminary data.</text>
</comment>
<evidence type="ECO:0000313" key="1">
    <source>
        <dbReference type="EMBL" id="KAI7958648.1"/>
    </source>
</evidence>